<sequence>MRNKFIRTLGMLAVAAVLLPAGSCTKDLDQAPTYLASADVIYRDPAQILQVLARLYGGLAVTGQTGGNGPGSAQPDLSFIDEGYSNYIRAYFKAQELTTDEAIIAWGDAGLPDYNRLTWNADNQFIRAMYERIFFQISACNEFIRQTSDDKLASRGITGPEAGTIRQYQAEARFLRALSYFHAIDMFGNVPFVTENSTVGENPRQGTRAEVYTYIESELRAIEPLLLAPRSVYARADKGACWALQTKLYLNAKVYNPSVTGNFDAAAVAADKLLRASSGYSLTPNYTHLFLADNDRAALRNEIIFPVAFDGINTQNYGGTTFLVHGSVGGSMDAAAYGIISGGWFGMRARRNLVDLFPGFPGATTDQRALFYTAGQTLEITDPSAFTDGYAVTKWRNVTSTGVPGKDVTGTFADTDFPMFRLADVKLMYAEAVQRGAQPISTSGTALQAVNDVRLRAGAPALASFTGDGLQNILDERGRELYWEGSRRTDLIRFGKYVSGYNWPFKGNRGASDITTGRDVEPFRVLFPIPTTDLVANPNIKQNTGY</sequence>
<feature type="signal peptide" evidence="6">
    <location>
        <begin position="1"/>
        <end position="26"/>
    </location>
</feature>
<dbReference type="Gene3D" id="1.25.40.390">
    <property type="match status" value="1"/>
</dbReference>
<dbReference type="Proteomes" id="UP000664369">
    <property type="component" value="Unassembled WGS sequence"/>
</dbReference>
<gene>
    <name evidence="9" type="ORF">J4E00_01700</name>
</gene>
<comment type="similarity">
    <text evidence="2">Belongs to the SusD family.</text>
</comment>
<dbReference type="InterPro" id="IPR012944">
    <property type="entry name" value="SusD_RagB_dom"/>
</dbReference>
<evidence type="ECO:0000259" key="7">
    <source>
        <dbReference type="Pfam" id="PF07980"/>
    </source>
</evidence>
<evidence type="ECO:0000313" key="10">
    <source>
        <dbReference type="Proteomes" id="UP000664369"/>
    </source>
</evidence>
<dbReference type="InterPro" id="IPR011990">
    <property type="entry name" value="TPR-like_helical_dom_sf"/>
</dbReference>
<keyword evidence="10" id="KW-1185">Reference proteome</keyword>
<comment type="subcellular location">
    <subcellularLocation>
        <location evidence="1">Cell outer membrane</location>
    </subcellularLocation>
</comment>
<proteinExistence type="inferred from homology"/>
<evidence type="ECO:0000259" key="8">
    <source>
        <dbReference type="Pfam" id="PF14322"/>
    </source>
</evidence>
<dbReference type="CDD" id="cd08977">
    <property type="entry name" value="SusD"/>
    <property type="match status" value="1"/>
</dbReference>
<dbReference type="Gene3D" id="1.25.40.10">
    <property type="entry name" value="Tetratricopeptide repeat domain"/>
    <property type="match status" value="1"/>
</dbReference>
<accession>A0ABS3Q9C2</accession>
<evidence type="ECO:0000256" key="1">
    <source>
        <dbReference type="ARBA" id="ARBA00004442"/>
    </source>
</evidence>
<dbReference type="EMBL" id="JAGETZ010000001">
    <property type="protein sequence ID" value="MBO2007747.1"/>
    <property type="molecule type" value="Genomic_DNA"/>
</dbReference>
<feature type="chain" id="PRO_5045599666" evidence="6">
    <location>
        <begin position="27"/>
        <end position="546"/>
    </location>
</feature>
<evidence type="ECO:0000256" key="3">
    <source>
        <dbReference type="ARBA" id="ARBA00022729"/>
    </source>
</evidence>
<dbReference type="RefSeq" id="WP_208173279.1">
    <property type="nucleotide sequence ID" value="NZ_JAGETZ010000001.1"/>
</dbReference>
<evidence type="ECO:0000256" key="2">
    <source>
        <dbReference type="ARBA" id="ARBA00006275"/>
    </source>
</evidence>
<evidence type="ECO:0000256" key="4">
    <source>
        <dbReference type="ARBA" id="ARBA00023136"/>
    </source>
</evidence>
<evidence type="ECO:0000256" key="6">
    <source>
        <dbReference type="SAM" id="SignalP"/>
    </source>
</evidence>
<keyword evidence="3 6" id="KW-0732">Signal</keyword>
<dbReference type="SUPFAM" id="SSF48452">
    <property type="entry name" value="TPR-like"/>
    <property type="match status" value="1"/>
</dbReference>
<keyword evidence="5" id="KW-0998">Cell outer membrane</keyword>
<comment type="caution">
    <text evidence="9">The sequence shown here is derived from an EMBL/GenBank/DDBJ whole genome shotgun (WGS) entry which is preliminary data.</text>
</comment>
<reference evidence="9 10" key="1">
    <citation type="submission" date="2021-03" db="EMBL/GenBank/DDBJ databases">
        <authorList>
            <person name="Kim M.K."/>
        </authorList>
    </citation>
    <scope>NUCLEOTIDE SEQUENCE [LARGE SCALE GENOMIC DNA]</scope>
    <source>
        <strain evidence="9 10">BT442</strain>
    </source>
</reference>
<keyword evidence="4" id="KW-0472">Membrane</keyword>
<evidence type="ECO:0000256" key="5">
    <source>
        <dbReference type="ARBA" id="ARBA00023237"/>
    </source>
</evidence>
<feature type="domain" description="SusD-like N-terminal" evidence="8">
    <location>
        <begin position="117"/>
        <end position="250"/>
    </location>
</feature>
<feature type="domain" description="RagB/SusD" evidence="7">
    <location>
        <begin position="383"/>
        <end position="546"/>
    </location>
</feature>
<dbReference type="Pfam" id="PF07980">
    <property type="entry name" value="SusD_RagB"/>
    <property type="match status" value="1"/>
</dbReference>
<name>A0ABS3Q9C2_9BACT</name>
<organism evidence="9 10">
    <name type="scientific">Hymenobacter negativus</name>
    <dbReference type="NCBI Taxonomy" id="2795026"/>
    <lineage>
        <taxon>Bacteria</taxon>
        <taxon>Pseudomonadati</taxon>
        <taxon>Bacteroidota</taxon>
        <taxon>Cytophagia</taxon>
        <taxon>Cytophagales</taxon>
        <taxon>Hymenobacteraceae</taxon>
        <taxon>Hymenobacter</taxon>
    </lineage>
</organism>
<dbReference type="Gene3D" id="1.10.3780.10">
    <property type="entry name" value="SusD-like"/>
    <property type="match status" value="1"/>
</dbReference>
<evidence type="ECO:0000313" key="9">
    <source>
        <dbReference type="EMBL" id="MBO2007747.1"/>
    </source>
</evidence>
<protein>
    <submittedName>
        <fullName evidence="9">RagB/SusD family nutrient uptake outer membrane protein</fullName>
    </submittedName>
</protein>
<dbReference type="Pfam" id="PF14322">
    <property type="entry name" value="SusD-like_3"/>
    <property type="match status" value="1"/>
</dbReference>
<dbReference type="InterPro" id="IPR033985">
    <property type="entry name" value="SusD-like_N"/>
</dbReference>